<dbReference type="Proteomes" id="UP000325536">
    <property type="component" value="Chromosome"/>
</dbReference>
<feature type="transmembrane region" description="Helical" evidence="1">
    <location>
        <begin position="180"/>
        <end position="196"/>
    </location>
</feature>
<keyword evidence="4" id="KW-1185">Reference proteome</keyword>
<dbReference type="InterPro" id="IPR037185">
    <property type="entry name" value="EmrE-like"/>
</dbReference>
<proteinExistence type="predicted"/>
<feature type="transmembrane region" description="Helical" evidence="1">
    <location>
        <begin position="7"/>
        <end position="27"/>
    </location>
</feature>
<dbReference type="InterPro" id="IPR000620">
    <property type="entry name" value="EamA_dom"/>
</dbReference>
<evidence type="ECO:0000256" key="1">
    <source>
        <dbReference type="SAM" id="Phobius"/>
    </source>
</evidence>
<feature type="transmembrane region" description="Helical" evidence="1">
    <location>
        <begin position="39"/>
        <end position="57"/>
    </location>
</feature>
<dbReference type="GO" id="GO:0016020">
    <property type="term" value="C:membrane"/>
    <property type="evidence" value="ECO:0007669"/>
    <property type="project" value="InterPro"/>
</dbReference>
<dbReference type="PANTHER" id="PTHR22911:SF79">
    <property type="entry name" value="MOBA-LIKE NTP TRANSFERASE DOMAIN-CONTAINING PROTEIN"/>
    <property type="match status" value="1"/>
</dbReference>
<keyword evidence="1" id="KW-0812">Transmembrane</keyword>
<name>A0A5P3MSQ3_NEIAN</name>
<dbReference type="RefSeq" id="WP_123794857.1">
    <property type="nucleotide sequence ID" value="NZ_CP031699.1"/>
</dbReference>
<dbReference type="PANTHER" id="PTHR22911">
    <property type="entry name" value="ACYL-MALONYL CONDENSING ENZYME-RELATED"/>
    <property type="match status" value="1"/>
</dbReference>
<dbReference type="EMBL" id="CP031699">
    <property type="protein sequence ID" value="QEY24558.1"/>
    <property type="molecule type" value="Genomic_DNA"/>
</dbReference>
<feature type="transmembrane region" description="Helical" evidence="1">
    <location>
        <begin position="269"/>
        <end position="287"/>
    </location>
</feature>
<feature type="domain" description="EamA" evidence="2">
    <location>
        <begin position="7"/>
        <end position="141"/>
    </location>
</feature>
<dbReference type="Gene3D" id="1.10.3730.20">
    <property type="match status" value="1"/>
</dbReference>
<feature type="transmembrane region" description="Helical" evidence="1">
    <location>
        <begin position="244"/>
        <end position="263"/>
    </location>
</feature>
<feature type="transmembrane region" description="Helical" evidence="1">
    <location>
        <begin position="149"/>
        <end position="168"/>
    </location>
</feature>
<evidence type="ECO:0000313" key="4">
    <source>
        <dbReference type="Proteomes" id="UP000325536"/>
    </source>
</evidence>
<gene>
    <name evidence="3" type="ORF">D0T90_08870</name>
</gene>
<feature type="transmembrane region" description="Helical" evidence="1">
    <location>
        <begin position="127"/>
        <end position="143"/>
    </location>
</feature>
<reference evidence="3 4" key="1">
    <citation type="submission" date="2018-08" db="EMBL/GenBank/DDBJ databases">
        <title>Neisseria animalis ATCC 49930 complete genome.</title>
        <authorList>
            <person name="Veseli I.A."/>
            <person name="Mascarenhas dos Santos A.C."/>
            <person name="Buttler R."/>
            <person name="Pombert J.-F."/>
        </authorList>
    </citation>
    <scope>NUCLEOTIDE SEQUENCE [LARGE SCALE GENOMIC DNA]</scope>
    <source>
        <strain evidence="3 4">ATCC 49930</strain>
    </source>
</reference>
<feature type="transmembrane region" description="Helical" evidence="1">
    <location>
        <begin position="69"/>
        <end position="90"/>
    </location>
</feature>
<evidence type="ECO:0000259" key="2">
    <source>
        <dbReference type="Pfam" id="PF00892"/>
    </source>
</evidence>
<dbReference type="SUPFAM" id="SSF103481">
    <property type="entry name" value="Multidrug resistance efflux transporter EmrE"/>
    <property type="match status" value="2"/>
</dbReference>
<feature type="transmembrane region" description="Helical" evidence="1">
    <location>
        <begin position="96"/>
        <end position="118"/>
    </location>
</feature>
<keyword evidence="1" id="KW-0472">Membrane</keyword>
<feature type="domain" description="EamA" evidence="2">
    <location>
        <begin position="150"/>
        <end position="285"/>
    </location>
</feature>
<feature type="transmembrane region" description="Helical" evidence="1">
    <location>
        <begin position="211"/>
        <end position="232"/>
    </location>
</feature>
<protein>
    <submittedName>
        <fullName evidence="3">EamA family transporter</fullName>
    </submittedName>
</protein>
<sequence length="293" mass="30771">MDRHTVGTLQIIAGAVCWGSLGVLGATLNRLSFGSTEVAALRIVIAAFLLLAVLPYFLPYLKQLGLRQLPVLVGQSFIGMLGMSMLYFAAVSKVGSSLAVALLYTAPVWSLIFARILLGEGITQRQAVLTVVAAAGVGLTMTGGGAADWAGIAAGLGSGICYALYGVLGKRAMSGNPPMLVFFTSICCSALLLLFLPDTHRALHKLWFQPWFVWLSAVSLSLVGTIAASALFMRGLEKMPAAKASVFTIFEPLTAVLLAAFLLGERLGVLQYAGVALIVAVAVLNALGRKQVK</sequence>
<dbReference type="KEGG" id="naq:D0T90_08870"/>
<dbReference type="OrthoDB" id="5430053at2"/>
<keyword evidence="1" id="KW-1133">Transmembrane helix</keyword>
<dbReference type="Pfam" id="PF00892">
    <property type="entry name" value="EamA"/>
    <property type="match status" value="2"/>
</dbReference>
<organism evidence="3 4">
    <name type="scientific">Neisseria animalis</name>
    <dbReference type="NCBI Taxonomy" id="492"/>
    <lineage>
        <taxon>Bacteria</taxon>
        <taxon>Pseudomonadati</taxon>
        <taxon>Pseudomonadota</taxon>
        <taxon>Betaproteobacteria</taxon>
        <taxon>Neisseriales</taxon>
        <taxon>Neisseriaceae</taxon>
        <taxon>Neisseria</taxon>
    </lineage>
</organism>
<dbReference type="AlphaFoldDB" id="A0A5P3MSQ3"/>
<accession>A0A5P3MSQ3</accession>
<evidence type="ECO:0000313" key="3">
    <source>
        <dbReference type="EMBL" id="QEY24558.1"/>
    </source>
</evidence>